<proteinExistence type="predicted"/>
<organism evidence="1 2">
    <name type="scientific">Caerostris extrusa</name>
    <name type="common">Bark spider</name>
    <name type="synonym">Caerostris bankana</name>
    <dbReference type="NCBI Taxonomy" id="172846"/>
    <lineage>
        <taxon>Eukaryota</taxon>
        <taxon>Metazoa</taxon>
        <taxon>Ecdysozoa</taxon>
        <taxon>Arthropoda</taxon>
        <taxon>Chelicerata</taxon>
        <taxon>Arachnida</taxon>
        <taxon>Araneae</taxon>
        <taxon>Araneomorphae</taxon>
        <taxon>Entelegynae</taxon>
        <taxon>Araneoidea</taxon>
        <taxon>Araneidae</taxon>
        <taxon>Caerostris</taxon>
    </lineage>
</organism>
<evidence type="ECO:0000313" key="1">
    <source>
        <dbReference type="EMBL" id="GIZ02309.1"/>
    </source>
</evidence>
<evidence type="ECO:0000313" key="2">
    <source>
        <dbReference type="Proteomes" id="UP001054945"/>
    </source>
</evidence>
<keyword evidence="2" id="KW-1185">Reference proteome</keyword>
<dbReference type="EMBL" id="BPLR01001436">
    <property type="protein sequence ID" value="GIZ02309.1"/>
    <property type="molecule type" value="Genomic_DNA"/>
</dbReference>
<protein>
    <submittedName>
        <fullName evidence="1">Uncharacterized protein</fullName>
    </submittedName>
</protein>
<dbReference type="Proteomes" id="UP001054945">
    <property type="component" value="Unassembled WGS sequence"/>
</dbReference>
<sequence>MNRFQYLPSKTIVLLSVHPSERMSTHPPEGVRWTEGTRLVLRGNKERRPKPKRIFCLFSFSTSDAIDLQPKMLRRGI</sequence>
<accession>A0AAV4Y743</accession>
<dbReference type="AlphaFoldDB" id="A0AAV4Y743"/>
<name>A0AAV4Y743_CAEEX</name>
<comment type="caution">
    <text evidence="1">The sequence shown here is derived from an EMBL/GenBank/DDBJ whole genome shotgun (WGS) entry which is preliminary data.</text>
</comment>
<reference evidence="1 2" key="1">
    <citation type="submission" date="2021-06" db="EMBL/GenBank/DDBJ databases">
        <title>Caerostris extrusa draft genome.</title>
        <authorList>
            <person name="Kono N."/>
            <person name="Arakawa K."/>
        </authorList>
    </citation>
    <scope>NUCLEOTIDE SEQUENCE [LARGE SCALE GENOMIC DNA]</scope>
</reference>
<gene>
    <name evidence="1" type="ORF">CEXT_572641</name>
</gene>